<comment type="function">
    <text evidence="2">Acts both as a biotin--[acetyl-CoA-carboxylase] ligase and a repressor.</text>
</comment>
<keyword evidence="1 2" id="KW-0436">Ligase</keyword>
<keyword evidence="5" id="KW-1185">Reference proteome</keyword>
<dbReference type="PANTHER" id="PTHR12835">
    <property type="entry name" value="BIOTIN PROTEIN LIGASE"/>
    <property type="match status" value="1"/>
</dbReference>
<dbReference type="EMBL" id="CP040058">
    <property type="protein sequence ID" value="QCP36370.1"/>
    <property type="molecule type" value="Genomic_DNA"/>
</dbReference>
<accession>A0A4V1EGK2</accession>
<keyword evidence="2" id="KW-0804">Transcription</keyword>
<dbReference type="GO" id="GO:0006355">
    <property type="term" value="P:regulation of DNA-templated transcription"/>
    <property type="evidence" value="ECO:0007669"/>
    <property type="project" value="UniProtKB-UniRule"/>
</dbReference>
<evidence type="ECO:0000313" key="4">
    <source>
        <dbReference type="EMBL" id="QCP36370.1"/>
    </source>
</evidence>
<feature type="binding site" evidence="2">
    <location>
        <position position="113"/>
    </location>
    <ligand>
        <name>biotin</name>
        <dbReference type="ChEBI" id="CHEBI:57586"/>
    </ligand>
</feature>
<keyword evidence="2" id="KW-0547">Nucleotide-binding</keyword>
<dbReference type="Gene3D" id="1.10.10.10">
    <property type="entry name" value="Winged helix-like DNA-binding domain superfamily/Winged helix DNA-binding domain"/>
    <property type="match status" value="1"/>
</dbReference>
<dbReference type="Pfam" id="PF03099">
    <property type="entry name" value="BPL_LplA_LipB"/>
    <property type="match status" value="1"/>
</dbReference>
<dbReference type="PANTHER" id="PTHR12835:SF5">
    <property type="entry name" value="BIOTIN--PROTEIN LIGASE"/>
    <property type="match status" value="1"/>
</dbReference>
<dbReference type="SUPFAM" id="SSF46785">
    <property type="entry name" value="Winged helix' DNA-binding domain"/>
    <property type="match status" value="1"/>
</dbReference>
<dbReference type="RefSeq" id="WP_137329615.1">
    <property type="nucleotide sequence ID" value="NZ_CP040058.1"/>
</dbReference>
<dbReference type="SUPFAM" id="SSF55681">
    <property type="entry name" value="Class II aaRS and biotin synthetases"/>
    <property type="match status" value="1"/>
</dbReference>
<reference evidence="4 5" key="1">
    <citation type="submission" date="2019-05" db="EMBL/GenBank/DDBJ databases">
        <title>Complete genome sequencing of Anaerostipes rhamnosivorans.</title>
        <authorList>
            <person name="Bui T.P.N."/>
            <person name="de Vos W.M."/>
        </authorList>
    </citation>
    <scope>NUCLEOTIDE SEQUENCE [LARGE SCALE GENOMIC DNA]</scope>
    <source>
        <strain evidence="4 5">1y2</strain>
    </source>
</reference>
<dbReference type="NCBIfam" id="TIGR00121">
    <property type="entry name" value="birA_ligase"/>
    <property type="match status" value="1"/>
</dbReference>
<dbReference type="GO" id="GO:0005737">
    <property type="term" value="C:cytoplasm"/>
    <property type="evidence" value="ECO:0007669"/>
    <property type="project" value="TreeGrafter"/>
</dbReference>
<dbReference type="HAMAP" id="MF_00978">
    <property type="entry name" value="Bifunct_BirA"/>
    <property type="match status" value="1"/>
</dbReference>
<dbReference type="InterPro" id="IPR013196">
    <property type="entry name" value="HTH_11"/>
</dbReference>
<dbReference type="CDD" id="cd16442">
    <property type="entry name" value="BPL"/>
    <property type="match status" value="1"/>
</dbReference>
<evidence type="ECO:0000256" key="1">
    <source>
        <dbReference type="ARBA" id="ARBA00022598"/>
    </source>
</evidence>
<dbReference type="AlphaFoldDB" id="A0A4V1EGK2"/>
<dbReference type="GO" id="GO:0009249">
    <property type="term" value="P:protein lipoylation"/>
    <property type="evidence" value="ECO:0007669"/>
    <property type="project" value="UniProtKB-ARBA"/>
</dbReference>
<evidence type="ECO:0000259" key="3">
    <source>
        <dbReference type="PROSITE" id="PS51733"/>
    </source>
</evidence>
<keyword evidence="2" id="KW-0238">DNA-binding</keyword>
<dbReference type="InterPro" id="IPR036388">
    <property type="entry name" value="WH-like_DNA-bd_sf"/>
</dbReference>
<keyword evidence="2" id="KW-0678">Repressor</keyword>
<dbReference type="Gene3D" id="2.30.30.100">
    <property type="match status" value="1"/>
</dbReference>
<dbReference type="InterPro" id="IPR004143">
    <property type="entry name" value="BPL_LPL_catalytic"/>
</dbReference>
<dbReference type="InterPro" id="IPR011991">
    <property type="entry name" value="ArsR-like_HTH"/>
</dbReference>
<feature type="binding site" evidence="2">
    <location>
        <position position="184"/>
    </location>
    <ligand>
        <name>biotin</name>
        <dbReference type="ChEBI" id="CHEBI:57586"/>
    </ligand>
</feature>
<dbReference type="GO" id="GO:0003677">
    <property type="term" value="F:DNA binding"/>
    <property type="evidence" value="ECO:0007669"/>
    <property type="project" value="UniProtKB-UniRule"/>
</dbReference>
<dbReference type="CDD" id="cd00090">
    <property type="entry name" value="HTH_ARSR"/>
    <property type="match status" value="1"/>
</dbReference>
<comment type="similarity">
    <text evidence="2">Belongs to the biotin--protein ligase family.</text>
</comment>
<sequence>MKEKILRELKAGESYISGQELCQKFGVSRTAVWKHIKALKEEGYVIDSVSNKGYKLVRCPDVLTAEDIKSSLSTTWLGRTVKVMKTVDSTNLEAKRLAEAGALHGTLVTAEEQTSGKGRRGRSWISVPGQGVWMSFVLRPDIELENSSMLTLVAALAVEKGIKDAAGIDGRIKWPNDVLVNGKKVCGILTELSAQMDELNYIVVGIGINANIGQFPEEVRDKATSLLAETGETVDRTRLLCQVLKHFEQDYELFKKTEDFSELMEEYNGFLAHFGQEIKVVRGKDEYICRSEGINRRGELRVVDSLGRTQEIFSGEVSIRGIHGYSV</sequence>
<organism evidence="4 5">
    <name type="scientific">Anaerostipes rhamnosivorans</name>
    <dbReference type="NCBI Taxonomy" id="1229621"/>
    <lineage>
        <taxon>Bacteria</taxon>
        <taxon>Bacillati</taxon>
        <taxon>Bacillota</taxon>
        <taxon>Clostridia</taxon>
        <taxon>Lachnospirales</taxon>
        <taxon>Lachnospiraceae</taxon>
        <taxon>Anaerostipes</taxon>
    </lineage>
</organism>
<dbReference type="GO" id="GO:0005524">
    <property type="term" value="F:ATP binding"/>
    <property type="evidence" value="ECO:0007669"/>
    <property type="project" value="UniProtKB-UniRule"/>
</dbReference>
<comment type="catalytic activity">
    <reaction evidence="2">
        <text>biotin + L-lysyl-[protein] + ATP = N(6)-biotinyl-L-lysyl-[protein] + AMP + diphosphate + H(+)</text>
        <dbReference type="Rhea" id="RHEA:11756"/>
        <dbReference type="Rhea" id="RHEA-COMP:9752"/>
        <dbReference type="Rhea" id="RHEA-COMP:10505"/>
        <dbReference type="ChEBI" id="CHEBI:15378"/>
        <dbReference type="ChEBI" id="CHEBI:29969"/>
        <dbReference type="ChEBI" id="CHEBI:30616"/>
        <dbReference type="ChEBI" id="CHEBI:33019"/>
        <dbReference type="ChEBI" id="CHEBI:57586"/>
        <dbReference type="ChEBI" id="CHEBI:83144"/>
        <dbReference type="ChEBI" id="CHEBI:456215"/>
        <dbReference type="EC" id="6.3.4.15"/>
    </reaction>
</comment>
<gene>
    <name evidence="2" type="primary">birA</name>
    <name evidence="4" type="ORF">AR1Y2_2916</name>
</gene>
<comment type="caution">
    <text evidence="2">Lacks conserved residue(s) required for the propagation of feature annotation.</text>
</comment>
<dbReference type="InterPro" id="IPR045864">
    <property type="entry name" value="aa-tRNA-synth_II/BPL/LPL"/>
</dbReference>
<feature type="domain" description="BPL/LPL catalytic" evidence="3">
    <location>
        <begin position="66"/>
        <end position="255"/>
    </location>
</feature>
<dbReference type="InterPro" id="IPR004408">
    <property type="entry name" value="Biotin_CoA_COase_ligase"/>
</dbReference>
<dbReference type="PROSITE" id="PS51733">
    <property type="entry name" value="BPL_LPL_CATALYTIC"/>
    <property type="match status" value="1"/>
</dbReference>
<feature type="binding site" evidence="2">
    <location>
        <begin position="89"/>
        <end position="91"/>
    </location>
    <ligand>
        <name>biotin</name>
        <dbReference type="ChEBI" id="CHEBI:57586"/>
    </ligand>
</feature>
<dbReference type="GO" id="GO:0004077">
    <property type="term" value="F:biotin--[biotin carboxyl-carrier protein] ligase activity"/>
    <property type="evidence" value="ECO:0007669"/>
    <property type="project" value="UniProtKB-UniRule"/>
</dbReference>
<proteinExistence type="inferred from homology"/>
<dbReference type="Pfam" id="PF08279">
    <property type="entry name" value="HTH_11"/>
    <property type="match status" value="1"/>
</dbReference>
<dbReference type="InterPro" id="IPR030855">
    <property type="entry name" value="Bifunct_BirA"/>
</dbReference>
<dbReference type="EC" id="6.3.4.15" evidence="2"/>
<protein>
    <recommendedName>
        <fullName evidence="2">Bifunctional ligase/repressor BirA</fullName>
    </recommendedName>
    <alternativeName>
        <fullName evidence="2">Biotin--[acetyl-CoA-carboxylase] ligase</fullName>
        <ecNumber evidence="2">6.3.4.15</ecNumber>
    </alternativeName>
    <alternativeName>
        <fullName evidence="2">Biotin--protein ligase</fullName>
    </alternativeName>
    <alternativeName>
        <fullName evidence="2">Biotin-[acetyl-CoA carboxylase] synthetase</fullName>
    </alternativeName>
</protein>
<dbReference type="Proteomes" id="UP000298653">
    <property type="component" value="Chromosome"/>
</dbReference>
<feature type="DNA-binding region" description="H-T-H motif" evidence="2">
    <location>
        <begin position="18"/>
        <end position="37"/>
    </location>
</feature>
<evidence type="ECO:0000313" key="5">
    <source>
        <dbReference type="Proteomes" id="UP000298653"/>
    </source>
</evidence>
<dbReference type="GO" id="GO:0016740">
    <property type="term" value="F:transferase activity"/>
    <property type="evidence" value="ECO:0007669"/>
    <property type="project" value="UniProtKB-ARBA"/>
</dbReference>
<dbReference type="OrthoDB" id="9807064at2"/>
<dbReference type="KEGG" id="arf:AR1Y2_2916"/>
<dbReference type="InterPro" id="IPR036390">
    <property type="entry name" value="WH_DNA-bd_sf"/>
</dbReference>
<name>A0A4V1EGK2_9FIRM</name>
<dbReference type="Gene3D" id="3.30.930.10">
    <property type="entry name" value="Bira Bifunctional Protein, Domain 2"/>
    <property type="match status" value="1"/>
</dbReference>
<keyword evidence="2" id="KW-0092">Biotin</keyword>
<keyword evidence="2" id="KW-0067">ATP-binding</keyword>
<evidence type="ECO:0000256" key="2">
    <source>
        <dbReference type="HAMAP-Rule" id="MF_00978"/>
    </source>
</evidence>
<keyword evidence="2" id="KW-0805">Transcription regulation</keyword>